<name>A0A8W7PPX9_ANOCL</name>
<reference evidence="1" key="1">
    <citation type="submission" date="2022-08" db="UniProtKB">
        <authorList>
            <consortium name="EnsemblMetazoa"/>
        </authorList>
    </citation>
    <scope>IDENTIFICATION</scope>
</reference>
<sequence>MNLRGRIGGACTVLDEMARSLFNGSIIESMETPGRWRRPVDGDAWSMETPGVDVAIDATDVFPRCCCALSHSLPSDGGQQLLPVRYHAPDMSERCHLLPVRAWLLLSLLAEMTVRIVPSESDTISSSTIGSK</sequence>
<dbReference type="Proteomes" id="UP000075882">
    <property type="component" value="Unassembled WGS sequence"/>
</dbReference>
<organism evidence="1">
    <name type="scientific">Anopheles coluzzii</name>
    <name type="common">African malaria mosquito</name>
    <dbReference type="NCBI Taxonomy" id="1518534"/>
    <lineage>
        <taxon>Eukaryota</taxon>
        <taxon>Metazoa</taxon>
        <taxon>Ecdysozoa</taxon>
        <taxon>Arthropoda</taxon>
        <taxon>Hexapoda</taxon>
        <taxon>Insecta</taxon>
        <taxon>Pterygota</taxon>
        <taxon>Neoptera</taxon>
        <taxon>Endopterygota</taxon>
        <taxon>Diptera</taxon>
        <taxon>Nematocera</taxon>
        <taxon>Culicoidea</taxon>
        <taxon>Culicidae</taxon>
        <taxon>Anophelinae</taxon>
        <taxon>Anopheles</taxon>
    </lineage>
</organism>
<evidence type="ECO:0000313" key="1">
    <source>
        <dbReference type="EnsemblMetazoa" id="ACOM035731-PA.1"/>
    </source>
</evidence>
<accession>A0A8W7PPX9</accession>
<dbReference type="AlphaFoldDB" id="A0A8W7PPX9"/>
<dbReference type="EnsemblMetazoa" id="ACOM035731-RA">
    <property type="protein sequence ID" value="ACOM035731-PA.1"/>
    <property type="gene ID" value="ACOM035731"/>
</dbReference>
<proteinExistence type="predicted"/>
<protein>
    <submittedName>
        <fullName evidence="1">Uncharacterized protein</fullName>
    </submittedName>
</protein>